<dbReference type="EMBL" id="JBBNAG010000003">
    <property type="protein sequence ID" value="KAK9149267.1"/>
    <property type="molecule type" value="Genomic_DNA"/>
</dbReference>
<gene>
    <name evidence="1" type="ORF">Scep_008024</name>
</gene>
<dbReference type="Proteomes" id="UP001419268">
    <property type="component" value="Unassembled WGS sequence"/>
</dbReference>
<protein>
    <submittedName>
        <fullName evidence="1">Uncharacterized protein</fullName>
    </submittedName>
</protein>
<accession>A0AAP0KDL8</accession>
<sequence>MGLDDDYKSDYNSFSHYYYYYHSVAIAFGKFKLGVLSTTTSGSPHQSRIRKSGGAIW</sequence>
<keyword evidence="2" id="KW-1185">Reference proteome</keyword>
<evidence type="ECO:0000313" key="1">
    <source>
        <dbReference type="EMBL" id="KAK9149267.1"/>
    </source>
</evidence>
<dbReference type="AlphaFoldDB" id="A0AAP0KDL8"/>
<reference evidence="1 2" key="1">
    <citation type="submission" date="2024-01" db="EMBL/GenBank/DDBJ databases">
        <title>Genome assemblies of Stephania.</title>
        <authorList>
            <person name="Yang L."/>
        </authorList>
    </citation>
    <scope>NUCLEOTIDE SEQUENCE [LARGE SCALE GENOMIC DNA]</scope>
    <source>
        <strain evidence="1">JXDWG</strain>
        <tissue evidence="1">Leaf</tissue>
    </source>
</reference>
<comment type="caution">
    <text evidence="1">The sequence shown here is derived from an EMBL/GenBank/DDBJ whole genome shotgun (WGS) entry which is preliminary data.</text>
</comment>
<proteinExistence type="predicted"/>
<evidence type="ECO:0000313" key="2">
    <source>
        <dbReference type="Proteomes" id="UP001419268"/>
    </source>
</evidence>
<organism evidence="1 2">
    <name type="scientific">Stephania cephalantha</name>
    <dbReference type="NCBI Taxonomy" id="152367"/>
    <lineage>
        <taxon>Eukaryota</taxon>
        <taxon>Viridiplantae</taxon>
        <taxon>Streptophyta</taxon>
        <taxon>Embryophyta</taxon>
        <taxon>Tracheophyta</taxon>
        <taxon>Spermatophyta</taxon>
        <taxon>Magnoliopsida</taxon>
        <taxon>Ranunculales</taxon>
        <taxon>Menispermaceae</taxon>
        <taxon>Menispermoideae</taxon>
        <taxon>Cissampelideae</taxon>
        <taxon>Stephania</taxon>
    </lineage>
</organism>
<name>A0AAP0KDL8_9MAGN</name>